<dbReference type="OrthoDB" id="411785at2759"/>
<evidence type="ECO:0000256" key="2">
    <source>
        <dbReference type="ARBA" id="ARBA00022603"/>
    </source>
</evidence>
<evidence type="ECO:0000313" key="5">
    <source>
        <dbReference type="EMBL" id="GAN06454.1"/>
    </source>
</evidence>
<dbReference type="SUPFAM" id="SSF53335">
    <property type="entry name" value="S-adenosyl-L-methionine-dependent methyltransferases"/>
    <property type="match status" value="1"/>
</dbReference>
<evidence type="ECO:0000256" key="1">
    <source>
        <dbReference type="ARBA" id="ARBA00008361"/>
    </source>
</evidence>
<feature type="domain" description="Methyltransferase" evidence="4">
    <location>
        <begin position="43"/>
        <end position="171"/>
    </location>
</feature>
<dbReference type="PANTHER" id="PTHR12176">
    <property type="entry name" value="SAM-DEPENDENT METHYLTRANSFERASE SUPERFAMILY PROTEIN"/>
    <property type="match status" value="1"/>
</dbReference>
<comment type="similarity">
    <text evidence="1">Belongs to the methyltransferase superfamily.</text>
</comment>
<sequence>MAKVNAVPFHEKEYWKNRFEKEKHFEWLVSWDDIKEEFEPYLDKDEDVLHLGCGNSELAFDLADSGYKAVVNVDYAENVIEYMKSVTHEKQQQNSNYSNISWISGDCLNNLKSYLPKSQYSIIIDKSLVDTIACGDDDHQSRVKQLSREMLSVAKPDAYWLSISFSGEREFYIDNQEQFFWKTEQRIPIQVPQPNDKPGAPAIYYYLYINHKMST</sequence>
<organism evidence="5">
    <name type="scientific">Mucor ambiguus</name>
    <dbReference type="NCBI Taxonomy" id="91626"/>
    <lineage>
        <taxon>Eukaryota</taxon>
        <taxon>Fungi</taxon>
        <taxon>Fungi incertae sedis</taxon>
        <taxon>Mucoromycota</taxon>
        <taxon>Mucoromycotina</taxon>
        <taxon>Mucoromycetes</taxon>
        <taxon>Mucorales</taxon>
        <taxon>Mucorineae</taxon>
        <taxon>Mucoraceae</taxon>
        <taxon>Mucor</taxon>
    </lineage>
</organism>
<name>A0A0C9MGM4_9FUNG</name>
<accession>A0A0C9MGM4</accession>
<dbReference type="EMBL" id="DF836413">
    <property type="protein sequence ID" value="GAN06454.1"/>
    <property type="molecule type" value="Genomic_DNA"/>
</dbReference>
<keyword evidence="2 5" id="KW-0489">Methyltransferase</keyword>
<dbReference type="AlphaFoldDB" id="A0A0C9MGM4"/>
<dbReference type="STRING" id="91626.A0A0C9MGM4"/>
<reference evidence="5" key="1">
    <citation type="submission" date="2014-09" db="EMBL/GenBank/DDBJ databases">
        <title>Draft genome sequence of an oleaginous Mucoromycotina fungus Mucor ambiguus NBRC6742.</title>
        <authorList>
            <person name="Takeda I."/>
            <person name="Yamane N."/>
            <person name="Morita T."/>
            <person name="Tamano K."/>
            <person name="Machida M."/>
            <person name="Baker S."/>
            <person name="Koike H."/>
        </authorList>
    </citation>
    <scope>NUCLEOTIDE SEQUENCE</scope>
    <source>
        <strain evidence="5">NBRC 6742</strain>
    </source>
</reference>
<evidence type="ECO:0000256" key="3">
    <source>
        <dbReference type="ARBA" id="ARBA00022679"/>
    </source>
</evidence>
<keyword evidence="6" id="KW-1185">Reference proteome</keyword>
<dbReference type="CDD" id="cd02440">
    <property type="entry name" value="AdoMet_MTases"/>
    <property type="match status" value="1"/>
</dbReference>
<protein>
    <submittedName>
        <fullName evidence="5">Menaquinone biosynthesis methyltransferase</fullName>
    </submittedName>
</protein>
<dbReference type="InterPro" id="IPR025714">
    <property type="entry name" value="Methyltranfer_dom"/>
</dbReference>
<evidence type="ECO:0000313" key="6">
    <source>
        <dbReference type="Proteomes" id="UP000053815"/>
    </source>
</evidence>
<dbReference type="Proteomes" id="UP000053815">
    <property type="component" value="Unassembled WGS sequence"/>
</dbReference>
<dbReference type="Pfam" id="PF13847">
    <property type="entry name" value="Methyltransf_31"/>
    <property type="match status" value="1"/>
</dbReference>
<dbReference type="PANTHER" id="PTHR12176:SF79">
    <property type="entry name" value="METHYLTRANSFERASE TYPE 11 DOMAIN-CONTAINING PROTEIN"/>
    <property type="match status" value="1"/>
</dbReference>
<evidence type="ECO:0000259" key="4">
    <source>
        <dbReference type="Pfam" id="PF13847"/>
    </source>
</evidence>
<gene>
    <name evidence="5" type="ORF">MAM1_0124c05938</name>
</gene>
<dbReference type="GO" id="GO:0032259">
    <property type="term" value="P:methylation"/>
    <property type="evidence" value="ECO:0007669"/>
    <property type="project" value="UniProtKB-KW"/>
</dbReference>
<keyword evidence="3 5" id="KW-0808">Transferase</keyword>
<dbReference type="InterPro" id="IPR051419">
    <property type="entry name" value="Lys/N-term_MeTrsfase_sf"/>
</dbReference>
<dbReference type="Gene3D" id="3.40.50.150">
    <property type="entry name" value="Vaccinia Virus protein VP39"/>
    <property type="match status" value="1"/>
</dbReference>
<proteinExistence type="inferred from homology"/>
<dbReference type="InterPro" id="IPR029063">
    <property type="entry name" value="SAM-dependent_MTases_sf"/>
</dbReference>
<dbReference type="GO" id="GO:0008168">
    <property type="term" value="F:methyltransferase activity"/>
    <property type="evidence" value="ECO:0007669"/>
    <property type="project" value="UniProtKB-KW"/>
</dbReference>